<protein>
    <submittedName>
        <fullName evidence="3">DUF4382 domain-containing protein</fullName>
    </submittedName>
</protein>
<gene>
    <name evidence="3" type="ORF">ACFPYI_08765</name>
</gene>
<feature type="domain" description="DUF4382" evidence="2">
    <location>
        <begin position="31"/>
        <end position="189"/>
    </location>
</feature>
<feature type="compositionally biased region" description="Polar residues" evidence="1">
    <location>
        <begin position="65"/>
        <end position="80"/>
    </location>
</feature>
<proteinExistence type="predicted"/>
<name>A0ABD5RLI0_9EURY</name>
<accession>A0ABD5RLI0</accession>
<dbReference type="Pfam" id="PF14321">
    <property type="entry name" value="DUF4382"/>
    <property type="match status" value="1"/>
</dbReference>
<evidence type="ECO:0000256" key="1">
    <source>
        <dbReference type="SAM" id="MobiDB-lite"/>
    </source>
</evidence>
<dbReference type="InterPro" id="IPR025491">
    <property type="entry name" value="DUF4382"/>
</dbReference>
<dbReference type="EMBL" id="JBHSQH010000001">
    <property type="protein sequence ID" value="MFC5971418.1"/>
    <property type="molecule type" value="Genomic_DNA"/>
</dbReference>
<evidence type="ECO:0000259" key="2">
    <source>
        <dbReference type="Pfam" id="PF14321"/>
    </source>
</evidence>
<comment type="caution">
    <text evidence="3">The sequence shown here is derived from an EMBL/GenBank/DDBJ whole genome shotgun (WGS) entry which is preliminary data.</text>
</comment>
<keyword evidence="4" id="KW-1185">Reference proteome</keyword>
<reference evidence="3 4" key="1">
    <citation type="journal article" date="2019" name="Int. J. Syst. Evol. Microbiol.">
        <title>The Global Catalogue of Microorganisms (GCM) 10K type strain sequencing project: providing services to taxonomists for standard genome sequencing and annotation.</title>
        <authorList>
            <consortium name="The Broad Institute Genomics Platform"/>
            <consortium name="The Broad Institute Genome Sequencing Center for Infectious Disease"/>
            <person name="Wu L."/>
            <person name="Ma J."/>
        </authorList>
    </citation>
    <scope>NUCLEOTIDE SEQUENCE [LARGE SCALE GENOMIC DNA]</scope>
    <source>
        <strain evidence="3 4">CGMCC 1.12543</strain>
    </source>
</reference>
<sequence length="305" mass="31561">MKRAAAAVLVVSMLVLAGCSATLPGTNAEETGTVQLYVSDERNAIDQFSRLDVTVTGVAFRTAEQSPEAATTATNVTGSGLPTDATDATDDWERHAVENVTVDLTRLQGENATRLGNLTVASGDYGAVRLDVAAAEGTLQDGERVDVTLPSDRLRLDDRFTVESGSEVEFVFDVTVVDAGDSGRFVLKPVASESGTDRTVRLVDATVDTPLAAGANVGDQSGTGARTSEDLELHVDGMPAPGQTVTVRATRDDAPVTGARVLVDGESVGTTDADGALDVTLPSSGETTLRVEHGSASVDAHLVFG</sequence>
<dbReference type="RefSeq" id="WP_247414315.1">
    <property type="nucleotide sequence ID" value="NZ_JALLGW010000001.1"/>
</dbReference>
<dbReference type="Proteomes" id="UP001596099">
    <property type="component" value="Unassembled WGS sequence"/>
</dbReference>
<feature type="region of interest" description="Disordered" evidence="1">
    <location>
        <begin position="65"/>
        <end position="87"/>
    </location>
</feature>
<dbReference type="PROSITE" id="PS51257">
    <property type="entry name" value="PROKAR_LIPOPROTEIN"/>
    <property type="match status" value="1"/>
</dbReference>
<evidence type="ECO:0000313" key="4">
    <source>
        <dbReference type="Proteomes" id="UP001596099"/>
    </source>
</evidence>
<organism evidence="3 4">
    <name type="scientific">Halomarina salina</name>
    <dbReference type="NCBI Taxonomy" id="1872699"/>
    <lineage>
        <taxon>Archaea</taxon>
        <taxon>Methanobacteriati</taxon>
        <taxon>Methanobacteriota</taxon>
        <taxon>Stenosarchaea group</taxon>
        <taxon>Halobacteria</taxon>
        <taxon>Halobacteriales</taxon>
        <taxon>Natronomonadaceae</taxon>
        <taxon>Halomarina</taxon>
    </lineage>
</organism>
<dbReference type="AlphaFoldDB" id="A0ABD5RLI0"/>
<evidence type="ECO:0000313" key="3">
    <source>
        <dbReference type="EMBL" id="MFC5971418.1"/>
    </source>
</evidence>